<dbReference type="InterPro" id="IPR036565">
    <property type="entry name" value="Mur-like_cat_sf"/>
</dbReference>
<dbReference type="InterPro" id="IPR050061">
    <property type="entry name" value="MurCDEF_pg_biosynth"/>
</dbReference>
<name>A0A538T5B2_UNCEI</name>
<dbReference type="AlphaFoldDB" id="A0A538T5B2"/>
<dbReference type="Gene3D" id="3.90.190.20">
    <property type="entry name" value="Mur ligase, C-terminal domain"/>
    <property type="match status" value="1"/>
</dbReference>
<organism evidence="2 3">
    <name type="scientific">Eiseniibacteriota bacterium</name>
    <dbReference type="NCBI Taxonomy" id="2212470"/>
    <lineage>
        <taxon>Bacteria</taxon>
        <taxon>Candidatus Eiseniibacteriota</taxon>
    </lineage>
</organism>
<dbReference type="SUPFAM" id="SSF53244">
    <property type="entry name" value="MurD-like peptide ligases, peptide-binding domain"/>
    <property type="match status" value="1"/>
</dbReference>
<dbReference type="GO" id="GO:0005524">
    <property type="term" value="F:ATP binding"/>
    <property type="evidence" value="ECO:0007669"/>
    <property type="project" value="InterPro"/>
</dbReference>
<dbReference type="Gene3D" id="3.40.1190.10">
    <property type="entry name" value="Mur-like, catalytic domain"/>
    <property type="match status" value="1"/>
</dbReference>
<dbReference type="EMBL" id="VBOS01000066">
    <property type="protein sequence ID" value="TMQ58836.1"/>
    <property type="molecule type" value="Genomic_DNA"/>
</dbReference>
<proteinExistence type="predicted"/>
<reference evidence="2 3" key="1">
    <citation type="journal article" date="2019" name="Nat. Microbiol.">
        <title>Mediterranean grassland soil C-N compound turnover is dependent on rainfall and depth, and is mediated by genomically divergent microorganisms.</title>
        <authorList>
            <person name="Diamond S."/>
            <person name="Andeer P.F."/>
            <person name="Li Z."/>
            <person name="Crits-Christoph A."/>
            <person name="Burstein D."/>
            <person name="Anantharaman K."/>
            <person name="Lane K.R."/>
            <person name="Thomas B.C."/>
            <person name="Pan C."/>
            <person name="Northen T.R."/>
            <person name="Banfield J.F."/>
        </authorList>
    </citation>
    <scope>NUCLEOTIDE SEQUENCE [LARGE SCALE GENOMIC DNA]</scope>
    <source>
        <strain evidence="2">WS_2</strain>
    </source>
</reference>
<evidence type="ECO:0000259" key="1">
    <source>
        <dbReference type="Pfam" id="PF02875"/>
    </source>
</evidence>
<dbReference type="PANTHER" id="PTHR43445:SF3">
    <property type="entry name" value="UDP-N-ACETYLMURAMATE--L-ALANINE LIGASE"/>
    <property type="match status" value="1"/>
</dbReference>
<dbReference type="Proteomes" id="UP000317716">
    <property type="component" value="Unassembled WGS sequence"/>
</dbReference>
<evidence type="ECO:0000313" key="3">
    <source>
        <dbReference type="Proteomes" id="UP000317716"/>
    </source>
</evidence>
<dbReference type="SUPFAM" id="SSF53623">
    <property type="entry name" value="MurD-like peptide ligases, catalytic domain"/>
    <property type="match status" value="1"/>
</dbReference>
<evidence type="ECO:0000313" key="2">
    <source>
        <dbReference type="EMBL" id="TMQ58836.1"/>
    </source>
</evidence>
<sequence length="237" mass="24937">MVGEDENLGTLAAGATVFGFTPRAAVRAEVAEQSATGSRFAVGGVRFTLPAPGWHNVQNAVAAIAACQALDVPLADMVAPLAGFQGVARRFESVGVARGIEVVDDFAHNPAKIAAAIATARARAGRVLAVFQPHGYGPTRFLWRDFVETFARVLGPEDRLWMLEVFYAGGTARRDFSAAAIVAEIAARGARAEFAESRAWLVHRIAAEARAGDLVLVMGARDPSLTLLAQDVLGALA</sequence>
<gene>
    <name evidence="2" type="ORF">E6K72_02150</name>
</gene>
<feature type="domain" description="Mur ligase C-terminal" evidence="1">
    <location>
        <begin position="89"/>
        <end position="221"/>
    </location>
</feature>
<dbReference type="PANTHER" id="PTHR43445">
    <property type="entry name" value="UDP-N-ACETYLMURAMATE--L-ALANINE LIGASE-RELATED"/>
    <property type="match status" value="1"/>
</dbReference>
<dbReference type="GO" id="GO:0016881">
    <property type="term" value="F:acid-amino acid ligase activity"/>
    <property type="evidence" value="ECO:0007669"/>
    <property type="project" value="InterPro"/>
</dbReference>
<comment type="caution">
    <text evidence="2">The sequence shown here is derived from an EMBL/GenBank/DDBJ whole genome shotgun (WGS) entry which is preliminary data.</text>
</comment>
<dbReference type="Pfam" id="PF02875">
    <property type="entry name" value="Mur_ligase_C"/>
    <property type="match status" value="1"/>
</dbReference>
<accession>A0A538T5B2</accession>
<dbReference type="InterPro" id="IPR004101">
    <property type="entry name" value="Mur_ligase_C"/>
</dbReference>
<protein>
    <recommendedName>
        <fullName evidence="1">Mur ligase C-terminal domain-containing protein</fullName>
    </recommendedName>
</protein>
<dbReference type="InterPro" id="IPR036615">
    <property type="entry name" value="Mur_ligase_C_dom_sf"/>
</dbReference>